<dbReference type="AlphaFoldDB" id="A0A8X6LNX7"/>
<dbReference type="Proteomes" id="UP000887116">
    <property type="component" value="Unassembled WGS sequence"/>
</dbReference>
<comment type="caution">
    <text evidence="2">The sequence shown here is derived from an EMBL/GenBank/DDBJ whole genome shotgun (WGS) entry which is preliminary data.</text>
</comment>
<evidence type="ECO:0000313" key="2">
    <source>
        <dbReference type="EMBL" id="GFR14439.1"/>
    </source>
</evidence>
<evidence type="ECO:0000313" key="3">
    <source>
        <dbReference type="Proteomes" id="UP000887116"/>
    </source>
</evidence>
<organism evidence="2 3">
    <name type="scientific">Trichonephila clavata</name>
    <name type="common">Joro spider</name>
    <name type="synonym">Nephila clavata</name>
    <dbReference type="NCBI Taxonomy" id="2740835"/>
    <lineage>
        <taxon>Eukaryota</taxon>
        <taxon>Metazoa</taxon>
        <taxon>Ecdysozoa</taxon>
        <taxon>Arthropoda</taxon>
        <taxon>Chelicerata</taxon>
        <taxon>Arachnida</taxon>
        <taxon>Araneae</taxon>
        <taxon>Araneomorphae</taxon>
        <taxon>Entelegynae</taxon>
        <taxon>Araneoidea</taxon>
        <taxon>Nephilidae</taxon>
        <taxon>Trichonephila</taxon>
    </lineage>
</organism>
<feature type="region of interest" description="Disordered" evidence="1">
    <location>
        <begin position="1"/>
        <end position="28"/>
    </location>
</feature>
<evidence type="ECO:0000256" key="1">
    <source>
        <dbReference type="SAM" id="MobiDB-lite"/>
    </source>
</evidence>
<protein>
    <submittedName>
        <fullName evidence="2">Uncharacterized protein</fullName>
    </submittedName>
</protein>
<keyword evidence="3" id="KW-1185">Reference proteome</keyword>
<proteinExistence type="predicted"/>
<feature type="region of interest" description="Disordered" evidence="1">
    <location>
        <begin position="56"/>
        <end position="86"/>
    </location>
</feature>
<sequence>MSVLDLPPYLPHTAQSGERKHRGKGVSHPPPLLKLFAYRQLNFLAGCSRRSHGEGIARGMKAHAQERSLPETPNDFSARLPLIGRP</sequence>
<name>A0A8X6LNX7_TRICU</name>
<accession>A0A8X6LNX7</accession>
<gene>
    <name evidence="2" type="ORF">TNCT_713011</name>
</gene>
<dbReference type="EMBL" id="BMAO01017257">
    <property type="protein sequence ID" value="GFR14439.1"/>
    <property type="molecule type" value="Genomic_DNA"/>
</dbReference>
<reference evidence="2" key="1">
    <citation type="submission" date="2020-07" db="EMBL/GenBank/DDBJ databases">
        <title>Multicomponent nature underlies the extraordinary mechanical properties of spider dragline silk.</title>
        <authorList>
            <person name="Kono N."/>
            <person name="Nakamura H."/>
            <person name="Mori M."/>
            <person name="Yoshida Y."/>
            <person name="Ohtoshi R."/>
            <person name="Malay A.D."/>
            <person name="Moran D.A.P."/>
            <person name="Tomita M."/>
            <person name="Numata K."/>
            <person name="Arakawa K."/>
        </authorList>
    </citation>
    <scope>NUCLEOTIDE SEQUENCE</scope>
</reference>